<evidence type="ECO:0000256" key="11">
    <source>
        <dbReference type="ARBA" id="ARBA00039088"/>
    </source>
</evidence>
<dbReference type="InterPro" id="IPR029039">
    <property type="entry name" value="Flavoprotein-like_sf"/>
</dbReference>
<organism evidence="14 15">
    <name type="scientific">Smittium simulii</name>
    <dbReference type="NCBI Taxonomy" id="133385"/>
    <lineage>
        <taxon>Eukaryota</taxon>
        <taxon>Fungi</taxon>
        <taxon>Fungi incertae sedis</taxon>
        <taxon>Zoopagomycota</taxon>
        <taxon>Kickxellomycotina</taxon>
        <taxon>Harpellomycetes</taxon>
        <taxon>Harpellales</taxon>
        <taxon>Legeriomycetaceae</taxon>
        <taxon>Smittium</taxon>
    </lineage>
</organism>
<dbReference type="PROSITE" id="PS50902">
    <property type="entry name" value="FLAVODOXIN_LIKE"/>
    <property type="match status" value="1"/>
</dbReference>
<dbReference type="GO" id="GO:0050660">
    <property type="term" value="F:flavin adenine dinucleotide binding"/>
    <property type="evidence" value="ECO:0007669"/>
    <property type="project" value="TreeGrafter"/>
</dbReference>
<dbReference type="Pfam" id="PF00258">
    <property type="entry name" value="Flavodoxin_1"/>
    <property type="match status" value="1"/>
</dbReference>
<keyword evidence="6" id="KW-0949">S-adenosyl-L-methionine</keyword>
<dbReference type="InterPro" id="IPR003097">
    <property type="entry name" value="CysJ-like_FAD-binding"/>
</dbReference>
<evidence type="ECO:0000256" key="7">
    <source>
        <dbReference type="ARBA" id="ARBA00022827"/>
    </source>
</evidence>
<evidence type="ECO:0000259" key="13">
    <source>
        <dbReference type="PROSITE" id="PS50902"/>
    </source>
</evidence>
<dbReference type="Gene3D" id="3.40.50.360">
    <property type="match status" value="1"/>
</dbReference>
<dbReference type="Gene3D" id="1.20.990.10">
    <property type="entry name" value="NADPH-cytochrome p450 Reductase, Chain A, domain 3"/>
    <property type="match status" value="1"/>
</dbReference>
<keyword evidence="5" id="KW-0288">FMN</keyword>
<evidence type="ECO:0000256" key="6">
    <source>
        <dbReference type="ARBA" id="ARBA00022691"/>
    </source>
</evidence>
<dbReference type="SUPFAM" id="SSF52218">
    <property type="entry name" value="Flavoproteins"/>
    <property type="match status" value="1"/>
</dbReference>
<dbReference type="EC" id="1.16.1.8" evidence="11"/>
<dbReference type="Pfam" id="PF00175">
    <property type="entry name" value="NAD_binding_1"/>
    <property type="match status" value="1"/>
</dbReference>
<dbReference type="Pfam" id="PF00667">
    <property type="entry name" value="FAD_binding_1"/>
    <property type="match status" value="1"/>
</dbReference>
<name>A0A2T9YZG0_9FUNG</name>
<evidence type="ECO:0000313" key="14">
    <source>
        <dbReference type="EMBL" id="PVU97731.1"/>
    </source>
</evidence>
<dbReference type="STRING" id="133385.A0A2T9YZG0"/>
<feature type="domain" description="Flavodoxin-like" evidence="13">
    <location>
        <begin position="5"/>
        <end position="161"/>
    </location>
</feature>
<dbReference type="Proteomes" id="UP000245383">
    <property type="component" value="Unassembled WGS sequence"/>
</dbReference>
<keyword evidence="4" id="KW-0285">Flavoprotein</keyword>
<dbReference type="Gene3D" id="2.40.30.10">
    <property type="entry name" value="Translation factors"/>
    <property type="match status" value="1"/>
</dbReference>
<dbReference type="PRINTS" id="PR00369">
    <property type="entry name" value="FLAVODOXIN"/>
</dbReference>
<dbReference type="InterPro" id="IPR023173">
    <property type="entry name" value="NADPH_Cyt_P450_Rdtase_alpha"/>
</dbReference>
<evidence type="ECO:0000256" key="3">
    <source>
        <dbReference type="ARBA" id="ARBA00022605"/>
    </source>
</evidence>
<keyword evidence="9" id="KW-0560">Oxidoreductase</keyword>
<comment type="caution">
    <text evidence="14">The sequence shown here is derived from an EMBL/GenBank/DDBJ whole genome shotgun (WGS) entry which is preliminary data.</text>
</comment>
<dbReference type="PANTHER" id="PTHR19384">
    <property type="entry name" value="NITRIC OXIDE SYNTHASE-RELATED"/>
    <property type="match status" value="1"/>
</dbReference>
<dbReference type="InterPro" id="IPR001094">
    <property type="entry name" value="Flavdoxin-like"/>
</dbReference>
<dbReference type="GO" id="GO:0005829">
    <property type="term" value="C:cytosol"/>
    <property type="evidence" value="ECO:0007669"/>
    <property type="project" value="TreeGrafter"/>
</dbReference>
<dbReference type="Gene3D" id="3.40.50.80">
    <property type="entry name" value="Nucleotide-binding domain of ferredoxin-NADP reductase (FNR) module"/>
    <property type="match status" value="1"/>
</dbReference>
<dbReference type="SUPFAM" id="SSF63380">
    <property type="entry name" value="Riboflavin synthase domain-like"/>
    <property type="match status" value="1"/>
</dbReference>
<keyword evidence="10" id="KW-0486">Methionine biosynthesis</keyword>
<dbReference type="SUPFAM" id="SSF52343">
    <property type="entry name" value="Ferredoxin reductase-like, C-terminal NADP-linked domain"/>
    <property type="match status" value="1"/>
</dbReference>
<evidence type="ECO:0000313" key="15">
    <source>
        <dbReference type="Proteomes" id="UP000245383"/>
    </source>
</evidence>
<dbReference type="InterPro" id="IPR039261">
    <property type="entry name" value="FNR_nucleotide-bd"/>
</dbReference>
<proteinExistence type="predicted"/>
<comment type="cofactor">
    <cofactor evidence="1">
        <name>FMN</name>
        <dbReference type="ChEBI" id="CHEBI:58210"/>
    </cofactor>
</comment>
<keyword evidence="3" id="KW-0028">Amino-acid biosynthesis</keyword>
<evidence type="ECO:0000256" key="8">
    <source>
        <dbReference type="ARBA" id="ARBA00022857"/>
    </source>
</evidence>
<dbReference type="InterPro" id="IPR017938">
    <property type="entry name" value="Riboflavin_synthase-like_b-brl"/>
</dbReference>
<keyword evidence="7" id="KW-0274">FAD</keyword>
<evidence type="ECO:0000256" key="9">
    <source>
        <dbReference type="ARBA" id="ARBA00023002"/>
    </source>
</evidence>
<evidence type="ECO:0000256" key="4">
    <source>
        <dbReference type="ARBA" id="ARBA00022630"/>
    </source>
</evidence>
<accession>A0A2T9YZG0</accession>
<dbReference type="AlphaFoldDB" id="A0A2T9YZG0"/>
<evidence type="ECO:0000256" key="10">
    <source>
        <dbReference type="ARBA" id="ARBA00023167"/>
    </source>
</evidence>
<keyword evidence="8" id="KW-0521">NADP</keyword>
<dbReference type="InterPro" id="IPR008254">
    <property type="entry name" value="Flavodoxin/NO_synth"/>
</dbReference>
<dbReference type="GO" id="GO:0050667">
    <property type="term" value="P:homocysteine metabolic process"/>
    <property type="evidence" value="ECO:0007669"/>
    <property type="project" value="TreeGrafter"/>
</dbReference>
<gene>
    <name evidence="14" type="ORF">BB561_000379</name>
</gene>
<reference evidence="14 15" key="1">
    <citation type="journal article" date="2018" name="MBio">
        <title>Comparative Genomics Reveals the Core Gene Toolbox for the Fungus-Insect Symbiosis.</title>
        <authorList>
            <person name="Wang Y."/>
            <person name="Stata M."/>
            <person name="Wang W."/>
            <person name="Stajich J.E."/>
            <person name="White M.M."/>
            <person name="Moncalvo J.M."/>
        </authorList>
    </citation>
    <scope>NUCLEOTIDE SEQUENCE [LARGE SCALE GENOMIC DNA]</scope>
    <source>
        <strain evidence="14 15">SWE-8-4</strain>
    </source>
</reference>
<dbReference type="GO" id="GO:0009086">
    <property type="term" value="P:methionine biosynthetic process"/>
    <property type="evidence" value="ECO:0007669"/>
    <property type="project" value="UniProtKB-KW"/>
</dbReference>
<dbReference type="GO" id="GO:0010181">
    <property type="term" value="F:FMN binding"/>
    <property type="evidence" value="ECO:0007669"/>
    <property type="project" value="InterPro"/>
</dbReference>
<evidence type="ECO:0000256" key="5">
    <source>
        <dbReference type="ARBA" id="ARBA00022643"/>
    </source>
</evidence>
<dbReference type="GO" id="GO:0030586">
    <property type="term" value="F:[methionine synthase] reductase (NADPH) activity"/>
    <property type="evidence" value="ECO:0007669"/>
    <property type="project" value="UniProtKB-EC"/>
</dbReference>
<evidence type="ECO:0000256" key="2">
    <source>
        <dbReference type="ARBA" id="ARBA00001974"/>
    </source>
</evidence>
<dbReference type="OrthoDB" id="1856718at2759"/>
<dbReference type="EMBL" id="MBFR01000008">
    <property type="protein sequence ID" value="PVU97731.1"/>
    <property type="molecule type" value="Genomic_DNA"/>
</dbReference>
<keyword evidence="15" id="KW-1185">Reference proteome</keyword>
<evidence type="ECO:0000256" key="1">
    <source>
        <dbReference type="ARBA" id="ARBA00001917"/>
    </source>
</evidence>
<protein>
    <recommendedName>
        <fullName evidence="12">Methionine synthase reductase</fullName>
        <ecNumber evidence="11">1.16.1.8</ecNumber>
    </recommendedName>
</protein>
<dbReference type="InterPro" id="IPR001433">
    <property type="entry name" value="OxRdtase_FAD/NAD-bd"/>
</dbReference>
<evidence type="ECO:0000256" key="12">
    <source>
        <dbReference type="ARBA" id="ARBA00040659"/>
    </source>
</evidence>
<sequence length="847" mass="95964">MSHNLYIYYATESGNSQGIATEISREAKDRNYNVNLQDLNEFLNSKEVGHQLAIFIISTFGEGDPPTKYAGAFRKLNRKVRSLKKSLESNELTTSEPLEYSNLRYAILGLGDTNYNNFCNASKTFKTIIDNLGAQQFYNPGYADDGIGIEEVVHPWIENLWKNLENASKIIKENNSIPENQTKSSNVEIIHEQPNTIDSKSSAFQPDKQTFIKWKTYRSRLNTIKRSLDLDFSSVANVTKVLGVPKSVTASIKIVKKDVTQNLNPNASIDADFPLEMHYPSWLFSSSTNADEKIFCAKVEKVQSLNTKDAVKRTLSIELNINPEQKDKSSELLHSKFIGNVDIADKWQVGDSFDVLAPNDPYFVSALLKRLNVSSTEWHIPVEIQGNVALVGNHLKQFVSGEHNKTDEDKNKFPTLFELFMYKLDITSCPKKQVIRVLSDHCLDNKEKTQLLLASSRNGISIYNKLKDSNTMATILDLLLNFPSCNIGVDLLIELLPPLMPRPYSISSCPSFNKNIWRFAFNVIEHKTNKFDDNLTKKSFDLSNLNIIPDQERNSNEDIAFTDSNITFTRYGVCSSFLDSISNYSLPLESYKQRVIPNFVSSNTTQLNAAVKYIWGLDQAETKSKLENVYIPVCLRPNLTNFRLPSELSTDIKSKLEPEGTLRPIIMIGAGTGISPFIGFLEQLAYECIGQNTKPETWMYYGTRSRTTDYLFEPQIQLYTRMGVLTKLRECFSRETNTNDGCDSLSGKYVQDLIKLDTDLLIKKIIEENAIIYVCGDALGMGKGVHEAILHILVEASKNESHMHVLSEYLSSEIAQPENKKPELNIVQANQILNQWTKLGKYNRDLW</sequence>
<comment type="cofactor">
    <cofactor evidence="2">
        <name>FAD</name>
        <dbReference type="ChEBI" id="CHEBI:57692"/>
    </cofactor>
</comment>
<dbReference type="PANTHER" id="PTHR19384:SF84">
    <property type="entry name" value="METHIONINE SYNTHASE REDUCTASE"/>
    <property type="match status" value="1"/>
</dbReference>